<dbReference type="InterPro" id="IPR009003">
    <property type="entry name" value="Peptidase_S1_PA"/>
</dbReference>
<dbReference type="AlphaFoldDB" id="A0A2U2C6K5"/>
<evidence type="ECO:0000313" key="5">
    <source>
        <dbReference type="Proteomes" id="UP000244940"/>
    </source>
</evidence>
<dbReference type="EMBL" id="QEYD01000011">
    <property type="protein sequence ID" value="PWE27424.1"/>
    <property type="molecule type" value="Genomic_DNA"/>
</dbReference>
<dbReference type="InterPro" id="IPR018114">
    <property type="entry name" value="TRYPSIN_HIS"/>
</dbReference>
<dbReference type="InterPro" id="IPR043504">
    <property type="entry name" value="Peptidase_S1_PA_chymotrypsin"/>
</dbReference>
<dbReference type="OrthoDB" id="267336at2"/>
<feature type="signal peptide" evidence="2">
    <location>
        <begin position="1"/>
        <end position="17"/>
    </location>
</feature>
<name>A0A2U2C6K5_9RHOB</name>
<dbReference type="GO" id="GO:0006508">
    <property type="term" value="P:proteolysis"/>
    <property type="evidence" value="ECO:0007669"/>
    <property type="project" value="InterPro"/>
</dbReference>
<dbReference type="PANTHER" id="PTHR15462">
    <property type="entry name" value="SERINE PROTEASE"/>
    <property type="match status" value="1"/>
</dbReference>
<dbReference type="GO" id="GO:0004252">
    <property type="term" value="F:serine-type endopeptidase activity"/>
    <property type="evidence" value="ECO:0007669"/>
    <property type="project" value="InterPro"/>
</dbReference>
<evidence type="ECO:0000256" key="1">
    <source>
        <dbReference type="ARBA" id="ARBA00022729"/>
    </source>
</evidence>
<keyword evidence="5" id="KW-1185">Reference proteome</keyword>
<evidence type="ECO:0000313" key="4">
    <source>
        <dbReference type="EMBL" id="PWE27424.1"/>
    </source>
</evidence>
<dbReference type="InterPro" id="IPR001254">
    <property type="entry name" value="Trypsin_dom"/>
</dbReference>
<proteinExistence type="predicted"/>
<accession>A0A2U2C6K5</accession>
<dbReference type="PRINTS" id="PR00722">
    <property type="entry name" value="CHYMOTRYPSIN"/>
</dbReference>
<dbReference type="GeneID" id="94366664"/>
<dbReference type="RefSeq" id="WP_109534614.1">
    <property type="nucleotide sequence ID" value="NZ_QEYD01000011.1"/>
</dbReference>
<reference evidence="4 5" key="1">
    <citation type="submission" date="2018-05" db="EMBL/GenBank/DDBJ databases">
        <title>Pararhodobacter marina sp. nov., isolated from deep-sea water of the Indian Ocean.</title>
        <authorList>
            <person name="Lai Q.Sr."/>
            <person name="Liu X."/>
            <person name="Shao Z."/>
        </authorList>
    </citation>
    <scope>NUCLEOTIDE SEQUENCE [LARGE SCALE GENOMIC DNA]</scope>
    <source>
        <strain evidence="4 5">CIC4N-9</strain>
    </source>
</reference>
<protein>
    <submittedName>
        <fullName evidence="4">Trypsin</fullName>
    </submittedName>
</protein>
<keyword evidence="1 2" id="KW-0732">Signal</keyword>
<evidence type="ECO:0000259" key="3">
    <source>
        <dbReference type="PROSITE" id="PS50240"/>
    </source>
</evidence>
<feature type="chain" id="PRO_5015508763" evidence="2">
    <location>
        <begin position="18"/>
        <end position="263"/>
    </location>
</feature>
<evidence type="ECO:0000256" key="2">
    <source>
        <dbReference type="SAM" id="SignalP"/>
    </source>
</evidence>
<organism evidence="4 5">
    <name type="scientific">Pararhodobacter marinus</name>
    <dbReference type="NCBI Taxonomy" id="2184063"/>
    <lineage>
        <taxon>Bacteria</taxon>
        <taxon>Pseudomonadati</taxon>
        <taxon>Pseudomonadota</taxon>
        <taxon>Alphaproteobacteria</taxon>
        <taxon>Rhodobacterales</taxon>
        <taxon>Paracoccaceae</taxon>
        <taxon>Pararhodobacter</taxon>
    </lineage>
</organism>
<dbReference type="SUPFAM" id="SSF50494">
    <property type="entry name" value="Trypsin-like serine proteases"/>
    <property type="match status" value="1"/>
</dbReference>
<gene>
    <name evidence="4" type="ORF">C4N9_17365</name>
</gene>
<dbReference type="InterPro" id="IPR050966">
    <property type="entry name" value="Glutamyl_endopeptidase"/>
</dbReference>
<comment type="caution">
    <text evidence="4">The sequence shown here is derived from an EMBL/GenBank/DDBJ whole genome shotgun (WGS) entry which is preliminary data.</text>
</comment>
<feature type="domain" description="Peptidase S1" evidence="3">
    <location>
        <begin position="14"/>
        <end position="263"/>
    </location>
</feature>
<dbReference type="PROSITE" id="PS00134">
    <property type="entry name" value="TRYPSIN_HIS"/>
    <property type="match status" value="1"/>
</dbReference>
<dbReference type="SMART" id="SM00020">
    <property type="entry name" value="Tryp_SPc"/>
    <property type="match status" value="1"/>
</dbReference>
<dbReference type="Gene3D" id="2.40.10.10">
    <property type="entry name" value="Trypsin-like serine proteases"/>
    <property type="match status" value="2"/>
</dbReference>
<dbReference type="InterPro" id="IPR001314">
    <property type="entry name" value="Peptidase_S1A"/>
</dbReference>
<dbReference type="Proteomes" id="UP000244940">
    <property type="component" value="Unassembled WGS sequence"/>
</dbReference>
<dbReference type="Pfam" id="PF13365">
    <property type="entry name" value="Trypsin_2"/>
    <property type="match status" value="1"/>
</dbReference>
<sequence length="263" mass="28180">MRLIALLLALFPLAVSAQQDSRLQSLQTGDAGRGWEAVGRLNMQGVGFCTATLISERLVLTAAHCLFDRRTGARLSEDRLEFLAGWRTGRAEAIRGIRRASIWPQFDVAAGAALGNVPADIALLELDRPVRTTAIFPFRLADRGLETGDSVAVISYARNRAEAPSIQESCHVIEQRRDGITVFSCDIDYGASGSPVFIVEAGEPRIVSVISARVESTERPLSLGMAFGDRVRLLAEDLARGGVLPAAPGAGEGARGAARFVRP</sequence>
<dbReference type="PANTHER" id="PTHR15462:SF8">
    <property type="entry name" value="SERINE PROTEASE"/>
    <property type="match status" value="1"/>
</dbReference>
<dbReference type="PROSITE" id="PS50240">
    <property type="entry name" value="TRYPSIN_DOM"/>
    <property type="match status" value="1"/>
</dbReference>